<feature type="region of interest" description="Disordered" evidence="1">
    <location>
        <begin position="47"/>
        <end position="95"/>
    </location>
</feature>
<evidence type="ECO:0000313" key="2">
    <source>
        <dbReference type="EMBL" id="KAK0434775.1"/>
    </source>
</evidence>
<evidence type="ECO:0000256" key="1">
    <source>
        <dbReference type="SAM" id="MobiDB-lite"/>
    </source>
</evidence>
<feature type="compositionally biased region" description="Pro residues" evidence="1">
    <location>
        <begin position="10"/>
        <end position="24"/>
    </location>
</feature>
<reference evidence="2" key="1">
    <citation type="submission" date="2023-06" db="EMBL/GenBank/DDBJ databases">
        <authorList>
            <consortium name="Lawrence Berkeley National Laboratory"/>
            <person name="Ahrendt S."/>
            <person name="Sahu N."/>
            <person name="Indic B."/>
            <person name="Wong-Bajracharya J."/>
            <person name="Merenyi Z."/>
            <person name="Ke H.-M."/>
            <person name="Monk M."/>
            <person name="Kocsube S."/>
            <person name="Drula E."/>
            <person name="Lipzen A."/>
            <person name="Balint B."/>
            <person name="Henrissat B."/>
            <person name="Andreopoulos B."/>
            <person name="Martin F.M."/>
            <person name="Harder C.B."/>
            <person name="Rigling D."/>
            <person name="Ford K.L."/>
            <person name="Foster G.D."/>
            <person name="Pangilinan J."/>
            <person name="Papanicolaou A."/>
            <person name="Barry K."/>
            <person name="LaButti K."/>
            <person name="Viragh M."/>
            <person name="Koriabine M."/>
            <person name="Yan M."/>
            <person name="Riley R."/>
            <person name="Champramary S."/>
            <person name="Plett K.L."/>
            <person name="Tsai I.J."/>
            <person name="Slot J."/>
            <person name="Sipos G."/>
            <person name="Plett J."/>
            <person name="Nagy L.G."/>
            <person name="Grigoriev I.V."/>
        </authorList>
    </citation>
    <scope>NUCLEOTIDE SEQUENCE</scope>
    <source>
        <strain evidence="2">FPL87.14</strain>
    </source>
</reference>
<keyword evidence="3" id="KW-1185">Reference proteome</keyword>
<organism evidence="2 3">
    <name type="scientific">Armillaria borealis</name>
    <dbReference type="NCBI Taxonomy" id="47425"/>
    <lineage>
        <taxon>Eukaryota</taxon>
        <taxon>Fungi</taxon>
        <taxon>Dikarya</taxon>
        <taxon>Basidiomycota</taxon>
        <taxon>Agaricomycotina</taxon>
        <taxon>Agaricomycetes</taxon>
        <taxon>Agaricomycetidae</taxon>
        <taxon>Agaricales</taxon>
        <taxon>Marasmiineae</taxon>
        <taxon>Physalacriaceae</taxon>
        <taxon>Armillaria</taxon>
    </lineage>
</organism>
<feature type="region of interest" description="Disordered" evidence="1">
    <location>
        <begin position="1"/>
        <end position="28"/>
    </location>
</feature>
<sequence length="143" mass="16133">MTDSLDTAPGHPPSVMTPPVPTLPHSPEVSPPLLTYDELLQQVTILRQRKSLHDSSRATTKSSKPSLMTEPLPSSTSAQVAHNWRQQTASHAETNAINEVEAEAYRQHPLRFELIWLEQYREYRAHQIEQGLPGVSITMWMAQ</sequence>
<dbReference type="AlphaFoldDB" id="A0AA39J3F2"/>
<dbReference type="EMBL" id="JAUEPT010000068">
    <property type="protein sequence ID" value="KAK0434775.1"/>
    <property type="molecule type" value="Genomic_DNA"/>
</dbReference>
<proteinExistence type="predicted"/>
<comment type="caution">
    <text evidence="2">The sequence shown here is derived from an EMBL/GenBank/DDBJ whole genome shotgun (WGS) entry which is preliminary data.</text>
</comment>
<feature type="compositionally biased region" description="Polar residues" evidence="1">
    <location>
        <begin position="57"/>
        <end position="95"/>
    </location>
</feature>
<accession>A0AA39J3F2</accession>
<protein>
    <submittedName>
        <fullName evidence="2">Uncharacterized protein</fullName>
    </submittedName>
</protein>
<gene>
    <name evidence="2" type="ORF">EV421DRAFT_1909071</name>
</gene>
<dbReference type="Proteomes" id="UP001175226">
    <property type="component" value="Unassembled WGS sequence"/>
</dbReference>
<evidence type="ECO:0000313" key="3">
    <source>
        <dbReference type="Proteomes" id="UP001175226"/>
    </source>
</evidence>
<name>A0AA39J3F2_9AGAR</name>